<keyword evidence="2" id="KW-0418">Kinase</keyword>
<evidence type="ECO:0000259" key="1">
    <source>
        <dbReference type="PROSITE" id="PS50011"/>
    </source>
</evidence>
<dbReference type="OrthoDB" id="4062651at2759"/>
<dbReference type="SMART" id="SM00220">
    <property type="entry name" value="S_TKc"/>
    <property type="match status" value="1"/>
</dbReference>
<dbReference type="PANTHER" id="PTHR44167:SF30">
    <property type="entry name" value="PHOSPHORYLASE KINASE"/>
    <property type="match status" value="1"/>
</dbReference>
<dbReference type="Proteomes" id="UP000700596">
    <property type="component" value="Unassembled WGS sequence"/>
</dbReference>
<protein>
    <submittedName>
        <fullName evidence="2">Serine/threonine protein kinase</fullName>
    </submittedName>
</protein>
<dbReference type="GO" id="GO:0044773">
    <property type="term" value="P:mitotic DNA damage checkpoint signaling"/>
    <property type="evidence" value="ECO:0007669"/>
    <property type="project" value="TreeGrafter"/>
</dbReference>
<feature type="domain" description="Protein kinase" evidence="1">
    <location>
        <begin position="1"/>
        <end position="318"/>
    </location>
</feature>
<dbReference type="GO" id="GO:0005524">
    <property type="term" value="F:ATP binding"/>
    <property type="evidence" value="ECO:0007669"/>
    <property type="project" value="InterPro"/>
</dbReference>
<proteinExistence type="predicted"/>
<accession>A0A9P9EM35</accession>
<name>A0A9P9EM35_9PLEO</name>
<dbReference type="InterPro" id="IPR000719">
    <property type="entry name" value="Prot_kinase_dom"/>
</dbReference>
<dbReference type="EMBL" id="JAGMWT010000001">
    <property type="protein sequence ID" value="KAH7139466.1"/>
    <property type="molecule type" value="Genomic_DNA"/>
</dbReference>
<sequence>MASTSEWTGSSGHIYQFKELLQERAHFGRVWLATSENEKFVLKDIPEAIFSNFNDLIKPRLRESPYIRLPCDRIPNQRIFVYKYLTDDLLSLIRRSVSMKARRQILKASLRGIAELHSRDVVHLGNFSDVKPDNIMVDYHQEGQDIRIERVQIIDLENAAYLPKEKCIKGMLPGNENWRSPEGHLKGELNKPTDMFSFGAVCIYAMLGRVIFGPDADSQKHEAAGALPEMVRLQRQISYFPDRESFNGLITHVGDNELSCQVLGMLWDDRVADYHSYEPFSSWKDVEDSLFKEVVAEMMQLDPARRISAQQALDHAWFRGFEID</sequence>
<dbReference type="SUPFAM" id="SSF56112">
    <property type="entry name" value="Protein kinase-like (PK-like)"/>
    <property type="match status" value="1"/>
</dbReference>
<dbReference type="GO" id="GO:0004674">
    <property type="term" value="F:protein serine/threonine kinase activity"/>
    <property type="evidence" value="ECO:0007669"/>
    <property type="project" value="UniProtKB-KW"/>
</dbReference>
<dbReference type="Pfam" id="PF00069">
    <property type="entry name" value="Pkinase"/>
    <property type="match status" value="1"/>
</dbReference>
<dbReference type="GO" id="GO:0005634">
    <property type="term" value="C:nucleus"/>
    <property type="evidence" value="ECO:0007669"/>
    <property type="project" value="TreeGrafter"/>
</dbReference>
<keyword evidence="3" id="KW-1185">Reference proteome</keyword>
<organism evidence="2 3">
    <name type="scientific">Dendryphion nanum</name>
    <dbReference type="NCBI Taxonomy" id="256645"/>
    <lineage>
        <taxon>Eukaryota</taxon>
        <taxon>Fungi</taxon>
        <taxon>Dikarya</taxon>
        <taxon>Ascomycota</taxon>
        <taxon>Pezizomycotina</taxon>
        <taxon>Dothideomycetes</taxon>
        <taxon>Pleosporomycetidae</taxon>
        <taxon>Pleosporales</taxon>
        <taxon>Torulaceae</taxon>
        <taxon>Dendryphion</taxon>
    </lineage>
</organism>
<dbReference type="Gene3D" id="1.10.510.10">
    <property type="entry name" value="Transferase(Phosphotransferase) domain 1"/>
    <property type="match status" value="1"/>
</dbReference>
<dbReference type="PROSITE" id="PS50011">
    <property type="entry name" value="PROTEIN_KINASE_DOM"/>
    <property type="match status" value="1"/>
</dbReference>
<evidence type="ECO:0000313" key="2">
    <source>
        <dbReference type="EMBL" id="KAH7139466.1"/>
    </source>
</evidence>
<dbReference type="AlphaFoldDB" id="A0A9P9EM35"/>
<keyword evidence="2" id="KW-0808">Transferase</keyword>
<reference evidence="2" key="1">
    <citation type="journal article" date="2021" name="Nat. Commun.">
        <title>Genetic determinants of endophytism in the Arabidopsis root mycobiome.</title>
        <authorList>
            <person name="Mesny F."/>
            <person name="Miyauchi S."/>
            <person name="Thiergart T."/>
            <person name="Pickel B."/>
            <person name="Atanasova L."/>
            <person name="Karlsson M."/>
            <person name="Huettel B."/>
            <person name="Barry K.W."/>
            <person name="Haridas S."/>
            <person name="Chen C."/>
            <person name="Bauer D."/>
            <person name="Andreopoulos W."/>
            <person name="Pangilinan J."/>
            <person name="LaButti K."/>
            <person name="Riley R."/>
            <person name="Lipzen A."/>
            <person name="Clum A."/>
            <person name="Drula E."/>
            <person name="Henrissat B."/>
            <person name="Kohler A."/>
            <person name="Grigoriev I.V."/>
            <person name="Martin F.M."/>
            <person name="Hacquard S."/>
        </authorList>
    </citation>
    <scope>NUCLEOTIDE SEQUENCE</scope>
    <source>
        <strain evidence="2">MPI-CAGE-CH-0243</strain>
    </source>
</reference>
<evidence type="ECO:0000313" key="3">
    <source>
        <dbReference type="Proteomes" id="UP000700596"/>
    </source>
</evidence>
<dbReference type="InterPro" id="IPR011009">
    <property type="entry name" value="Kinase-like_dom_sf"/>
</dbReference>
<keyword evidence="2" id="KW-0723">Serine/threonine-protein kinase</keyword>
<gene>
    <name evidence="2" type="ORF">B0J11DRAFT_422417</name>
</gene>
<comment type="caution">
    <text evidence="2">The sequence shown here is derived from an EMBL/GenBank/DDBJ whole genome shotgun (WGS) entry which is preliminary data.</text>
</comment>
<dbReference type="PANTHER" id="PTHR44167">
    <property type="entry name" value="OVARIAN-SPECIFIC SERINE/THREONINE-PROTEIN KINASE LOK-RELATED"/>
    <property type="match status" value="1"/>
</dbReference>